<evidence type="ECO:0000313" key="3">
    <source>
        <dbReference type="Proteomes" id="UP001399917"/>
    </source>
</evidence>
<evidence type="ECO:0000313" key="2">
    <source>
        <dbReference type="EMBL" id="GAA3858935.1"/>
    </source>
</evidence>
<dbReference type="EMBL" id="BAABDF010000003">
    <property type="protein sequence ID" value="GAA3858935.1"/>
    <property type="molecule type" value="Genomic_DNA"/>
</dbReference>
<evidence type="ECO:0000256" key="1">
    <source>
        <dbReference type="SAM" id="MobiDB-lite"/>
    </source>
</evidence>
<sequence length="125" mass="14153">MSKMSKNLARLSDIARVQLNLEMAKMAEIQRREDAQRAKITEHDQEDARIRGVVTSDDVDLTMLAAMPEWTRMRAGQKADAQRSLAEIAAQRETQMRATRKAFGKKDALEKLTAHSKETPRSQEG</sequence>
<evidence type="ECO:0008006" key="4">
    <source>
        <dbReference type="Google" id="ProtNLM"/>
    </source>
</evidence>
<accession>A0ABP7JYC0</accession>
<name>A0ABP7JYC0_9RHOB</name>
<feature type="compositionally biased region" description="Basic and acidic residues" evidence="1">
    <location>
        <begin position="104"/>
        <end position="125"/>
    </location>
</feature>
<organism evidence="2 3">
    <name type="scientific">Celeribacter arenosi</name>
    <dbReference type="NCBI Taxonomy" id="792649"/>
    <lineage>
        <taxon>Bacteria</taxon>
        <taxon>Pseudomonadati</taxon>
        <taxon>Pseudomonadota</taxon>
        <taxon>Alphaproteobacteria</taxon>
        <taxon>Rhodobacterales</taxon>
        <taxon>Roseobacteraceae</taxon>
        <taxon>Celeribacter</taxon>
    </lineage>
</organism>
<reference evidence="3" key="1">
    <citation type="journal article" date="2019" name="Int. J. Syst. Evol. Microbiol.">
        <title>The Global Catalogue of Microorganisms (GCM) 10K type strain sequencing project: providing services to taxonomists for standard genome sequencing and annotation.</title>
        <authorList>
            <consortium name="The Broad Institute Genomics Platform"/>
            <consortium name="The Broad Institute Genome Sequencing Center for Infectious Disease"/>
            <person name="Wu L."/>
            <person name="Ma J."/>
        </authorList>
    </citation>
    <scope>NUCLEOTIDE SEQUENCE [LARGE SCALE GENOMIC DNA]</scope>
    <source>
        <strain evidence="3">JCM 17190</strain>
    </source>
</reference>
<dbReference type="Proteomes" id="UP001399917">
    <property type="component" value="Unassembled WGS sequence"/>
</dbReference>
<feature type="region of interest" description="Disordered" evidence="1">
    <location>
        <begin position="99"/>
        <end position="125"/>
    </location>
</feature>
<keyword evidence="3" id="KW-1185">Reference proteome</keyword>
<comment type="caution">
    <text evidence="2">The sequence shown here is derived from an EMBL/GenBank/DDBJ whole genome shotgun (WGS) entry which is preliminary data.</text>
</comment>
<gene>
    <name evidence="2" type="ORF">GCM10022404_07170</name>
</gene>
<dbReference type="RefSeq" id="WP_344843575.1">
    <property type="nucleotide sequence ID" value="NZ_BAABDF010000003.1"/>
</dbReference>
<protein>
    <recommendedName>
        <fullName evidence="4">Flagellar export protein FliJ</fullName>
    </recommendedName>
</protein>
<proteinExistence type="predicted"/>